<evidence type="ECO:0000256" key="1">
    <source>
        <dbReference type="SAM" id="MobiDB-lite"/>
    </source>
</evidence>
<dbReference type="AlphaFoldDB" id="A6ISQ3"/>
<reference evidence="3" key="1">
    <citation type="submission" date="2005-09" db="EMBL/GenBank/DDBJ databases">
        <authorList>
            <person name="Mural R.J."/>
            <person name="Li P.W."/>
            <person name="Adams M.D."/>
            <person name="Amanatides P.G."/>
            <person name="Baden-Tillson H."/>
            <person name="Barnstead M."/>
            <person name="Chin S.H."/>
            <person name="Dew I."/>
            <person name="Evans C.A."/>
            <person name="Ferriera S."/>
            <person name="Flanigan M."/>
            <person name="Fosler C."/>
            <person name="Glodek A."/>
            <person name="Gu Z."/>
            <person name="Holt R.A."/>
            <person name="Jennings D."/>
            <person name="Kraft C.L."/>
            <person name="Lu F."/>
            <person name="Nguyen T."/>
            <person name="Nusskern D.R."/>
            <person name="Pfannkoch C.M."/>
            <person name="Sitter C."/>
            <person name="Sutton G.G."/>
            <person name="Venter J.C."/>
            <person name="Wang Z."/>
            <person name="Woodage T."/>
            <person name="Zheng X.H."/>
            <person name="Zhong F."/>
        </authorList>
    </citation>
    <scope>NUCLEOTIDE SEQUENCE [LARGE SCALE GENOMIC DNA]</scope>
    <source>
        <strain>BN</strain>
        <strain evidence="3">Sprague-Dawley</strain>
    </source>
</reference>
<accession>A6ISQ3</accession>
<name>A6ISQ3_RAT</name>
<organism evidence="2 3">
    <name type="scientific">Rattus norvegicus</name>
    <name type="common">Rat</name>
    <dbReference type="NCBI Taxonomy" id="10116"/>
    <lineage>
        <taxon>Eukaryota</taxon>
        <taxon>Metazoa</taxon>
        <taxon>Chordata</taxon>
        <taxon>Craniata</taxon>
        <taxon>Vertebrata</taxon>
        <taxon>Euteleostomi</taxon>
        <taxon>Mammalia</taxon>
        <taxon>Eutheria</taxon>
        <taxon>Euarchontoglires</taxon>
        <taxon>Glires</taxon>
        <taxon>Rodentia</taxon>
        <taxon>Myomorpha</taxon>
        <taxon>Muroidea</taxon>
        <taxon>Muridae</taxon>
        <taxon>Murinae</taxon>
        <taxon>Rattus</taxon>
    </lineage>
</organism>
<feature type="compositionally biased region" description="Polar residues" evidence="1">
    <location>
        <begin position="20"/>
        <end position="36"/>
    </location>
</feature>
<dbReference type="Proteomes" id="UP000234681">
    <property type="component" value="Chromosome 5"/>
</dbReference>
<evidence type="ECO:0000313" key="3">
    <source>
        <dbReference type="Proteomes" id="UP000234681"/>
    </source>
</evidence>
<evidence type="ECO:0000313" key="2">
    <source>
        <dbReference type="EMBL" id="EDL80604.1"/>
    </source>
</evidence>
<feature type="compositionally biased region" description="Basic and acidic residues" evidence="1">
    <location>
        <begin position="1"/>
        <end position="12"/>
    </location>
</feature>
<protein>
    <submittedName>
        <fullName evidence="2">RCG30806</fullName>
    </submittedName>
</protein>
<gene>
    <name evidence="2" type="ORF">rCG_30806</name>
</gene>
<dbReference type="EMBL" id="CH473968">
    <property type="protein sequence ID" value="EDL80604.1"/>
    <property type="molecule type" value="Genomic_DNA"/>
</dbReference>
<proteinExistence type="predicted"/>
<feature type="region of interest" description="Disordered" evidence="1">
    <location>
        <begin position="1"/>
        <end position="38"/>
    </location>
</feature>
<sequence length="60" mass="6419">MASEMYHLDPHAHQPAPDGKSTSVLQSQPHSAQDSPPCSLVCPSAPCHLHNGRVTAFSEK</sequence>